<protein>
    <submittedName>
        <fullName evidence="1">Uncharacterized protein</fullName>
    </submittedName>
</protein>
<accession>A0AAP0LE97</accession>
<name>A0AAP0LE97_9MAGN</name>
<reference evidence="1 2" key="1">
    <citation type="submission" date="2024-01" db="EMBL/GenBank/DDBJ databases">
        <title>Genome assemblies of Stephania.</title>
        <authorList>
            <person name="Yang L."/>
        </authorList>
    </citation>
    <scope>NUCLEOTIDE SEQUENCE [LARGE SCALE GENOMIC DNA]</scope>
    <source>
        <strain evidence="1">YNDBR</strain>
        <tissue evidence="1">Leaf</tissue>
    </source>
</reference>
<dbReference type="EMBL" id="JBBNAF010000001">
    <property type="protein sequence ID" value="KAK9168978.1"/>
    <property type="molecule type" value="Genomic_DNA"/>
</dbReference>
<evidence type="ECO:0000313" key="1">
    <source>
        <dbReference type="EMBL" id="KAK9168978.1"/>
    </source>
</evidence>
<organism evidence="1 2">
    <name type="scientific">Stephania yunnanensis</name>
    <dbReference type="NCBI Taxonomy" id="152371"/>
    <lineage>
        <taxon>Eukaryota</taxon>
        <taxon>Viridiplantae</taxon>
        <taxon>Streptophyta</taxon>
        <taxon>Embryophyta</taxon>
        <taxon>Tracheophyta</taxon>
        <taxon>Spermatophyta</taxon>
        <taxon>Magnoliopsida</taxon>
        <taxon>Ranunculales</taxon>
        <taxon>Menispermaceae</taxon>
        <taxon>Menispermoideae</taxon>
        <taxon>Cissampelideae</taxon>
        <taxon>Stephania</taxon>
    </lineage>
</organism>
<sequence>MPRKFSGDSDALDAEKFIRSHEKIPRLLRLDDSKKPGLEDFSFLGDTDTLWTNLIATQGRAANIKILQAIVQLEVLSALSNDRQKVKFMHIRQRLKESMIQYMGRF</sequence>
<dbReference type="Proteomes" id="UP001420932">
    <property type="component" value="Unassembled WGS sequence"/>
</dbReference>
<dbReference type="AlphaFoldDB" id="A0AAP0LE97"/>
<comment type="caution">
    <text evidence="1">The sequence shown here is derived from an EMBL/GenBank/DDBJ whole genome shotgun (WGS) entry which is preliminary data.</text>
</comment>
<gene>
    <name evidence="1" type="ORF">Syun_001118</name>
</gene>
<evidence type="ECO:0000313" key="2">
    <source>
        <dbReference type="Proteomes" id="UP001420932"/>
    </source>
</evidence>
<keyword evidence="2" id="KW-1185">Reference proteome</keyword>
<proteinExistence type="predicted"/>